<dbReference type="PROSITE" id="PS00108">
    <property type="entry name" value="PROTEIN_KINASE_ST"/>
    <property type="match status" value="1"/>
</dbReference>
<evidence type="ECO:0000313" key="18">
    <source>
        <dbReference type="Proteomes" id="UP001439008"/>
    </source>
</evidence>
<comment type="catalytic activity">
    <reaction evidence="12">
        <text>L-threonyl-[protein] + ATP = O-phospho-L-threonyl-[protein] + ADP + H(+)</text>
        <dbReference type="Rhea" id="RHEA:46608"/>
        <dbReference type="Rhea" id="RHEA-COMP:11060"/>
        <dbReference type="Rhea" id="RHEA-COMP:11605"/>
        <dbReference type="ChEBI" id="CHEBI:15378"/>
        <dbReference type="ChEBI" id="CHEBI:30013"/>
        <dbReference type="ChEBI" id="CHEBI:30616"/>
        <dbReference type="ChEBI" id="CHEBI:61977"/>
        <dbReference type="ChEBI" id="CHEBI:456216"/>
        <dbReference type="EC" id="2.7.11.22"/>
    </reaction>
</comment>
<evidence type="ECO:0000256" key="10">
    <source>
        <dbReference type="ARBA" id="ARBA00041902"/>
    </source>
</evidence>
<evidence type="ECO:0000256" key="1">
    <source>
        <dbReference type="ARBA" id="ARBA00006485"/>
    </source>
</evidence>
<proteinExistence type="inferred from homology"/>
<dbReference type="SMART" id="SM00220">
    <property type="entry name" value="S_TKc"/>
    <property type="match status" value="1"/>
</dbReference>
<evidence type="ECO:0000256" key="15">
    <source>
        <dbReference type="RuleBase" id="RU000304"/>
    </source>
</evidence>
<dbReference type="InterPro" id="IPR011009">
    <property type="entry name" value="Kinase-like_dom_sf"/>
</dbReference>
<evidence type="ECO:0000256" key="2">
    <source>
        <dbReference type="ARBA" id="ARBA00012425"/>
    </source>
</evidence>
<dbReference type="InterPro" id="IPR050108">
    <property type="entry name" value="CDK"/>
</dbReference>
<dbReference type="Gene3D" id="1.10.510.10">
    <property type="entry name" value="Transferase(Phosphotransferase) domain 1"/>
    <property type="match status" value="1"/>
</dbReference>
<comment type="subunit">
    <text evidence="8">May form a complex composed of at least the catalytic subunit CRK2 and a cyclin.</text>
</comment>
<keyword evidence="17" id="KW-0132">Cell division</keyword>
<comment type="caution">
    <text evidence="17">The sequence shown here is derived from an EMBL/GenBank/DDBJ whole genome shotgun (WGS) entry which is preliminary data.</text>
</comment>
<evidence type="ECO:0000256" key="4">
    <source>
        <dbReference type="ARBA" id="ARBA00022679"/>
    </source>
</evidence>
<keyword evidence="4 17" id="KW-0808">Transferase</keyword>
<dbReference type="PROSITE" id="PS50011">
    <property type="entry name" value="PROTEIN_KINASE_DOM"/>
    <property type="match status" value="1"/>
</dbReference>
<evidence type="ECO:0000256" key="13">
    <source>
        <dbReference type="ARBA" id="ARBA00048367"/>
    </source>
</evidence>
<organism evidence="17 18">
    <name type="scientific">Bonamia ostreae</name>
    <dbReference type="NCBI Taxonomy" id="126728"/>
    <lineage>
        <taxon>Eukaryota</taxon>
        <taxon>Sar</taxon>
        <taxon>Rhizaria</taxon>
        <taxon>Endomyxa</taxon>
        <taxon>Ascetosporea</taxon>
        <taxon>Haplosporida</taxon>
        <taxon>Bonamia</taxon>
    </lineage>
</organism>
<dbReference type="InterPro" id="IPR000719">
    <property type="entry name" value="Prot_kinase_dom"/>
</dbReference>
<keyword evidence="18" id="KW-1185">Reference proteome</keyword>
<keyword evidence="7 14" id="KW-0067">ATP-binding</keyword>
<sequence>MSESEVESVFDGIDRYHKLDKLGEGTYGVVYLAKDRQTGNCVALKKIRLEVEEEGIPPTAIREISLLKELRHSCIVNLIEVIHENDKLYLVFEYLEQDLRKHMKSVKNKLDELVIRSYLYQLVSAIAWCHTRRILHRDLKPQNILIDRKGNLKLADFGLGRAFGLPMQTYTHEIVTLWYRPPEILLGAKKYSCAVDMWGVGCIFAEMVNMQPLFAGDSEIDQIFKIFQILGTPDEKTWDGFSSLPDYKPTFPVWPAKKLGKMVPGLSPSGVDLLKKMLHCDPSKRISAIRALEHDYFRDERKGGGCLLPLDV</sequence>
<evidence type="ECO:0000256" key="5">
    <source>
        <dbReference type="ARBA" id="ARBA00022741"/>
    </source>
</evidence>
<feature type="domain" description="Protein kinase" evidence="16">
    <location>
        <begin position="16"/>
        <end position="297"/>
    </location>
</feature>
<dbReference type="EC" id="2.7.11.22" evidence="2"/>
<dbReference type="Proteomes" id="UP001439008">
    <property type="component" value="Unassembled WGS sequence"/>
</dbReference>
<evidence type="ECO:0000256" key="8">
    <source>
        <dbReference type="ARBA" id="ARBA00038543"/>
    </source>
</evidence>
<evidence type="ECO:0000256" key="3">
    <source>
        <dbReference type="ARBA" id="ARBA00022527"/>
    </source>
</evidence>
<evidence type="ECO:0000256" key="12">
    <source>
        <dbReference type="ARBA" id="ARBA00047811"/>
    </source>
</evidence>
<dbReference type="GO" id="GO:0004693">
    <property type="term" value="F:cyclin-dependent protein serine/threonine kinase activity"/>
    <property type="evidence" value="ECO:0007669"/>
    <property type="project" value="UniProtKB-EC"/>
</dbReference>
<comment type="similarity">
    <text evidence="1">Belongs to the protein kinase superfamily. CMGC Ser/Thr protein kinase family. CDC2/CDKX subfamily.</text>
</comment>
<dbReference type="SUPFAM" id="SSF56112">
    <property type="entry name" value="Protein kinase-like (PK-like)"/>
    <property type="match status" value="1"/>
</dbReference>
<dbReference type="PANTHER" id="PTHR24056">
    <property type="entry name" value="CELL DIVISION PROTEIN KINASE"/>
    <property type="match status" value="1"/>
</dbReference>
<keyword evidence="17" id="KW-0131">Cell cycle</keyword>
<evidence type="ECO:0000259" key="16">
    <source>
        <dbReference type="PROSITE" id="PS50011"/>
    </source>
</evidence>
<dbReference type="PANTHER" id="PTHR24056:SF254">
    <property type="entry name" value="CYCLIN-DEPENDENT KINASE 2"/>
    <property type="match status" value="1"/>
</dbReference>
<dbReference type="Gene3D" id="3.30.200.20">
    <property type="entry name" value="Phosphorylase Kinase, domain 1"/>
    <property type="match status" value="1"/>
</dbReference>
<feature type="binding site" evidence="14">
    <location>
        <position position="45"/>
    </location>
    <ligand>
        <name>ATP</name>
        <dbReference type="ChEBI" id="CHEBI:30616"/>
    </ligand>
</feature>
<comment type="catalytic activity">
    <reaction evidence="13">
        <text>L-seryl-[protein] + ATP = O-phospho-L-seryl-[protein] + ADP + H(+)</text>
        <dbReference type="Rhea" id="RHEA:17989"/>
        <dbReference type="Rhea" id="RHEA-COMP:9863"/>
        <dbReference type="Rhea" id="RHEA-COMP:11604"/>
        <dbReference type="ChEBI" id="CHEBI:15378"/>
        <dbReference type="ChEBI" id="CHEBI:29999"/>
        <dbReference type="ChEBI" id="CHEBI:30616"/>
        <dbReference type="ChEBI" id="CHEBI:83421"/>
        <dbReference type="ChEBI" id="CHEBI:456216"/>
        <dbReference type="EC" id="2.7.11.22"/>
    </reaction>
</comment>
<keyword evidence="3 15" id="KW-0723">Serine/threonine-protein kinase</keyword>
<dbReference type="GO" id="GO:0051301">
    <property type="term" value="P:cell division"/>
    <property type="evidence" value="ECO:0007669"/>
    <property type="project" value="UniProtKB-KW"/>
</dbReference>
<dbReference type="PROSITE" id="PS00107">
    <property type="entry name" value="PROTEIN_KINASE_ATP"/>
    <property type="match status" value="1"/>
</dbReference>
<dbReference type="EMBL" id="JBDODL010000200">
    <property type="protein sequence ID" value="MES1919104.1"/>
    <property type="molecule type" value="Genomic_DNA"/>
</dbReference>
<protein>
    <recommendedName>
        <fullName evidence="9">Cyclin-dependent kinase 2 homolog</fullName>
        <ecNumber evidence="2">2.7.11.22</ecNumber>
    </recommendedName>
    <alternativeName>
        <fullName evidence="10">Cell division control protein 2 homolog</fullName>
    </alternativeName>
    <alternativeName>
        <fullName evidence="11">cdc2-related kinase 2</fullName>
    </alternativeName>
</protein>
<accession>A0ABV2AHZ0</accession>
<evidence type="ECO:0000313" key="17">
    <source>
        <dbReference type="EMBL" id="MES1919104.1"/>
    </source>
</evidence>
<evidence type="ECO:0000256" key="7">
    <source>
        <dbReference type="ARBA" id="ARBA00022840"/>
    </source>
</evidence>
<reference evidence="17 18" key="1">
    <citation type="journal article" date="2024" name="BMC Biol.">
        <title>Comparative genomics of Ascetosporea gives new insight into the evolutionary basis for animal parasitism in Rhizaria.</title>
        <authorList>
            <person name="Hiltunen Thoren M."/>
            <person name="Onut-Brannstrom I."/>
            <person name="Alfjorden A."/>
            <person name="Peckova H."/>
            <person name="Swords F."/>
            <person name="Hooper C."/>
            <person name="Holzer A.S."/>
            <person name="Bass D."/>
            <person name="Burki F."/>
        </authorList>
    </citation>
    <scope>NUCLEOTIDE SEQUENCE [LARGE SCALE GENOMIC DNA]</scope>
    <source>
        <strain evidence="17">20-A016</strain>
    </source>
</reference>
<dbReference type="InterPro" id="IPR017441">
    <property type="entry name" value="Protein_kinase_ATP_BS"/>
</dbReference>
<gene>
    <name evidence="17" type="primary">CDC2A</name>
    <name evidence="17" type="ORF">MHBO_000970</name>
</gene>
<dbReference type="Pfam" id="PF00069">
    <property type="entry name" value="Pkinase"/>
    <property type="match status" value="1"/>
</dbReference>
<keyword evidence="6" id="KW-0418">Kinase</keyword>
<evidence type="ECO:0000256" key="14">
    <source>
        <dbReference type="PROSITE-ProRule" id="PRU10141"/>
    </source>
</evidence>
<evidence type="ECO:0000256" key="6">
    <source>
        <dbReference type="ARBA" id="ARBA00022777"/>
    </source>
</evidence>
<dbReference type="InterPro" id="IPR008271">
    <property type="entry name" value="Ser/Thr_kinase_AS"/>
</dbReference>
<name>A0ABV2AHZ0_9EUKA</name>
<evidence type="ECO:0000256" key="9">
    <source>
        <dbReference type="ARBA" id="ARBA00039612"/>
    </source>
</evidence>
<evidence type="ECO:0000256" key="11">
    <source>
        <dbReference type="ARBA" id="ARBA00042858"/>
    </source>
</evidence>
<keyword evidence="5 14" id="KW-0547">Nucleotide-binding</keyword>